<dbReference type="PANTHER" id="PTHR12475">
    <property type="match status" value="1"/>
</dbReference>
<dbReference type="InterPro" id="IPR051490">
    <property type="entry name" value="THEM6_lcsJ_thioesterase"/>
</dbReference>
<dbReference type="OrthoDB" id="3727779at2"/>
<dbReference type="EMBL" id="PIPQ01000003">
    <property type="protein sequence ID" value="RUO40466.1"/>
    <property type="molecule type" value="Genomic_DNA"/>
</dbReference>
<evidence type="ECO:0000313" key="1">
    <source>
        <dbReference type="EMBL" id="RUO40466.1"/>
    </source>
</evidence>
<proteinExistence type="predicted"/>
<dbReference type="Gene3D" id="3.10.129.10">
    <property type="entry name" value="Hotdog Thioesterase"/>
    <property type="match status" value="1"/>
</dbReference>
<sequence length="186" mass="21588">MSLLGRLIWILLKRSRTPRCNPLDTLRVQSRALPHDLDLNMHVNNGRYLTFADLGRMDWFIRTGCFQVARAQKCIPVIGDVTARFIRQLKAFDRFYVESRLLGWDQKWAYLEHKILDKHDRVAAIVVIRGMFWNKKTGGMKPQELLDATGNGHMEAPELPEWVQTWAQGLSELSERSRRERAAGSQ</sequence>
<organism evidence="1 2">
    <name type="scientific">Aliidiomarina taiwanensis</name>
    <dbReference type="NCBI Taxonomy" id="946228"/>
    <lineage>
        <taxon>Bacteria</taxon>
        <taxon>Pseudomonadati</taxon>
        <taxon>Pseudomonadota</taxon>
        <taxon>Gammaproteobacteria</taxon>
        <taxon>Alteromonadales</taxon>
        <taxon>Idiomarinaceae</taxon>
        <taxon>Aliidiomarina</taxon>
    </lineage>
</organism>
<dbReference type="SUPFAM" id="SSF54637">
    <property type="entry name" value="Thioesterase/thiol ester dehydrase-isomerase"/>
    <property type="match status" value="1"/>
</dbReference>
<dbReference type="InterPro" id="IPR029069">
    <property type="entry name" value="HotDog_dom_sf"/>
</dbReference>
<keyword evidence="2" id="KW-1185">Reference proteome</keyword>
<dbReference type="Pfam" id="PF13279">
    <property type="entry name" value="4HBT_2"/>
    <property type="match status" value="1"/>
</dbReference>
<dbReference type="Proteomes" id="UP000286976">
    <property type="component" value="Unassembled WGS sequence"/>
</dbReference>
<reference evidence="1 2" key="1">
    <citation type="journal article" date="2011" name="Front. Microbiol.">
        <title>Genomic signatures of strain selection and enhancement in Bacillus atrophaeus var. globigii, a historical biowarfare simulant.</title>
        <authorList>
            <person name="Gibbons H.S."/>
            <person name="Broomall S.M."/>
            <person name="McNew L.A."/>
            <person name="Daligault H."/>
            <person name="Chapman C."/>
            <person name="Bruce D."/>
            <person name="Karavis M."/>
            <person name="Krepps M."/>
            <person name="McGregor P.A."/>
            <person name="Hong C."/>
            <person name="Park K.H."/>
            <person name="Akmal A."/>
            <person name="Feldman A."/>
            <person name="Lin J.S."/>
            <person name="Chang W.E."/>
            <person name="Higgs B.W."/>
            <person name="Demirev P."/>
            <person name="Lindquist J."/>
            <person name="Liem A."/>
            <person name="Fochler E."/>
            <person name="Read T.D."/>
            <person name="Tapia R."/>
            <person name="Johnson S."/>
            <person name="Bishop-Lilly K.A."/>
            <person name="Detter C."/>
            <person name="Han C."/>
            <person name="Sozhamannan S."/>
            <person name="Rosenzweig C.N."/>
            <person name="Skowronski E.W."/>
        </authorList>
    </citation>
    <scope>NUCLEOTIDE SEQUENCE [LARGE SCALE GENOMIC DNA]</scope>
    <source>
        <strain evidence="1 2">AIT1</strain>
    </source>
</reference>
<gene>
    <name evidence="1" type="ORF">CWE15_06825</name>
</gene>
<name>A0A432X1M2_9GAMM</name>
<evidence type="ECO:0000313" key="2">
    <source>
        <dbReference type="Proteomes" id="UP000286976"/>
    </source>
</evidence>
<comment type="caution">
    <text evidence="1">The sequence shown here is derived from an EMBL/GenBank/DDBJ whole genome shotgun (WGS) entry which is preliminary data.</text>
</comment>
<dbReference type="PANTHER" id="PTHR12475:SF4">
    <property type="entry name" value="PROTEIN THEM6"/>
    <property type="match status" value="1"/>
</dbReference>
<dbReference type="AlphaFoldDB" id="A0A432X1M2"/>
<dbReference type="CDD" id="cd00586">
    <property type="entry name" value="4HBT"/>
    <property type="match status" value="1"/>
</dbReference>
<protein>
    <submittedName>
        <fullName evidence="1">Thioesterase</fullName>
    </submittedName>
</protein>
<dbReference type="RefSeq" id="WP_126757342.1">
    <property type="nucleotide sequence ID" value="NZ_PIPQ01000003.1"/>
</dbReference>
<accession>A0A432X1M2</accession>